<feature type="region of interest" description="Disordered" evidence="1">
    <location>
        <begin position="1"/>
        <end position="22"/>
    </location>
</feature>
<keyword evidence="3" id="KW-1185">Reference proteome</keyword>
<protein>
    <submittedName>
        <fullName evidence="2">Uncharacterized protein</fullName>
    </submittedName>
</protein>
<evidence type="ECO:0000313" key="2">
    <source>
        <dbReference type="EMBL" id="OWK38673.1"/>
    </source>
</evidence>
<dbReference type="OrthoDB" id="284178at2"/>
<comment type="caution">
    <text evidence="2">The sequence shown here is derived from an EMBL/GenBank/DDBJ whole genome shotgun (WGS) entry which is preliminary data.</text>
</comment>
<accession>A0A225DCF8</accession>
<organism evidence="2 3">
    <name type="scientific">Fimbriiglobus ruber</name>
    <dbReference type="NCBI Taxonomy" id="1908690"/>
    <lineage>
        <taxon>Bacteria</taxon>
        <taxon>Pseudomonadati</taxon>
        <taxon>Planctomycetota</taxon>
        <taxon>Planctomycetia</taxon>
        <taxon>Gemmatales</taxon>
        <taxon>Gemmataceae</taxon>
        <taxon>Fimbriiglobus</taxon>
    </lineage>
</organism>
<evidence type="ECO:0000256" key="1">
    <source>
        <dbReference type="SAM" id="MobiDB-lite"/>
    </source>
</evidence>
<proteinExistence type="predicted"/>
<dbReference type="EMBL" id="NIDE01000014">
    <property type="protein sequence ID" value="OWK38673.1"/>
    <property type="molecule type" value="Genomic_DNA"/>
</dbReference>
<name>A0A225DCF8_9BACT</name>
<reference evidence="3" key="1">
    <citation type="submission" date="2017-06" db="EMBL/GenBank/DDBJ databases">
        <title>Genome analysis of Fimbriiglobus ruber SP5, the first member of the order Planctomycetales with confirmed chitinolytic capability.</title>
        <authorList>
            <person name="Ravin N.V."/>
            <person name="Rakitin A.L."/>
            <person name="Ivanova A.A."/>
            <person name="Beletsky A.V."/>
            <person name="Kulichevskaya I.S."/>
            <person name="Mardanov A.V."/>
            <person name="Dedysh S.N."/>
        </authorList>
    </citation>
    <scope>NUCLEOTIDE SEQUENCE [LARGE SCALE GENOMIC DNA]</scope>
    <source>
        <strain evidence="3">SP5</strain>
    </source>
</reference>
<gene>
    <name evidence="2" type="ORF">FRUB_07793</name>
</gene>
<dbReference type="AlphaFoldDB" id="A0A225DCF8"/>
<sequence length="89" mass="10057">MPRKPSRKAKNEPTVSGILGLGLDNADGEKRITRTEEMVLVGGSRETHEQMQETAIRFSEELEKRGKKINEVSVREAADLLREAHEKSR</sequence>
<evidence type="ECO:0000313" key="3">
    <source>
        <dbReference type="Proteomes" id="UP000214646"/>
    </source>
</evidence>
<dbReference type="RefSeq" id="WP_088258417.1">
    <property type="nucleotide sequence ID" value="NZ_NIDE01000014.1"/>
</dbReference>
<dbReference type="Proteomes" id="UP000214646">
    <property type="component" value="Unassembled WGS sequence"/>
</dbReference>